<reference evidence="3" key="1">
    <citation type="journal article" date="2018" name="Gigascience">
        <title>Genome assembly of the Pink Ipe (Handroanthus impetiginosus, Bignoniaceae), a highly valued, ecologically keystone Neotropical timber forest tree.</title>
        <authorList>
            <person name="Silva-Junior O.B."/>
            <person name="Grattapaglia D."/>
            <person name="Novaes E."/>
            <person name="Collevatti R.G."/>
        </authorList>
    </citation>
    <scope>NUCLEOTIDE SEQUENCE [LARGE SCALE GENOMIC DNA]</scope>
    <source>
        <strain evidence="3">cv. UFG-1</strain>
    </source>
</reference>
<dbReference type="Proteomes" id="UP000231279">
    <property type="component" value="Unassembled WGS sequence"/>
</dbReference>
<feature type="compositionally biased region" description="Basic and acidic residues" evidence="1">
    <location>
        <begin position="21"/>
        <end position="32"/>
    </location>
</feature>
<evidence type="ECO:0000256" key="1">
    <source>
        <dbReference type="SAM" id="MobiDB-lite"/>
    </source>
</evidence>
<evidence type="ECO:0000313" key="2">
    <source>
        <dbReference type="EMBL" id="PIN17912.1"/>
    </source>
</evidence>
<dbReference type="STRING" id="429701.A0A2G9HK52"/>
<dbReference type="EMBL" id="NKXS01001577">
    <property type="protein sequence ID" value="PIN17912.1"/>
    <property type="molecule type" value="Genomic_DNA"/>
</dbReference>
<dbReference type="OrthoDB" id="683848at2759"/>
<feature type="compositionally biased region" description="Basic and acidic residues" evidence="1">
    <location>
        <begin position="75"/>
        <end position="86"/>
    </location>
</feature>
<dbReference type="AlphaFoldDB" id="A0A2G9HK52"/>
<keyword evidence="3" id="KW-1185">Reference proteome</keyword>
<proteinExistence type="predicted"/>
<sequence>MLSVSPNCVTRSSLEEMLESLRQRDEIEKSKDVPPALPARPKPTSRARLPSVKRPLPTSFEVGESETGQSSLDCNLKKGETKDKRGSSFGAKKVKEVEPGESPYVVVASDREGHELRSEEKDNAKLANLPLGSQPKFRESKWDDNIGYFVKKVDDAVRFFCLIADIHKSLFYSTRCLIMSDLVCVSLCKRAFMCV</sequence>
<comment type="caution">
    <text evidence="2">The sequence shown here is derived from an EMBL/GenBank/DDBJ whole genome shotgun (WGS) entry which is preliminary data.</text>
</comment>
<organism evidence="2 3">
    <name type="scientific">Handroanthus impetiginosus</name>
    <dbReference type="NCBI Taxonomy" id="429701"/>
    <lineage>
        <taxon>Eukaryota</taxon>
        <taxon>Viridiplantae</taxon>
        <taxon>Streptophyta</taxon>
        <taxon>Embryophyta</taxon>
        <taxon>Tracheophyta</taxon>
        <taxon>Spermatophyta</taxon>
        <taxon>Magnoliopsida</taxon>
        <taxon>eudicotyledons</taxon>
        <taxon>Gunneridae</taxon>
        <taxon>Pentapetalae</taxon>
        <taxon>asterids</taxon>
        <taxon>lamiids</taxon>
        <taxon>Lamiales</taxon>
        <taxon>Bignoniaceae</taxon>
        <taxon>Crescentiina</taxon>
        <taxon>Tabebuia alliance</taxon>
        <taxon>Handroanthus</taxon>
    </lineage>
</organism>
<feature type="region of interest" description="Disordered" evidence="1">
    <location>
        <begin position="21"/>
        <end position="91"/>
    </location>
</feature>
<accession>A0A2G9HK52</accession>
<gene>
    <name evidence="2" type="ORF">CDL12_09423</name>
</gene>
<name>A0A2G9HK52_9LAMI</name>
<evidence type="ECO:0000313" key="3">
    <source>
        <dbReference type="Proteomes" id="UP000231279"/>
    </source>
</evidence>
<protein>
    <submittedName>
        <fullName evidence="2">Uncharacterized protein</fullName>
    </submittedName>
</protein>